<dbReference type="EMBL" id="SUPL01000001">
    <property type="protein sequence ID" value="TJY37946.1"/>
    <property type="molecule type" value="Genomic_DNA"/>
</dbReference>
<gene>
    <name evidence="1" type="ORF">E5167_01435</name>
</gene>
<dbReference type="OrthoDB" id="1448607at2"/>
<reference evidence="1 2" key="1">
    <citation type="submission" date="2019-04" db="EMBL/GenBank/DDBJ databases">
        <title>Lacinutrix sp. nov., isolated from marine water.</title>
        <authorList>
            <person name="Kim W."/>
        </authorList>
    </citation>
    <scope>NUCLEOTIDE SEQUENCE [LARGE SCALE GENOMIC DNA]</scope>
    <source>
        <strain evidence="1 2">CAU 1491</strain>
    </source>
</reference>
<evidence type="ECO:0000313" key="2">
    <source>
        <dbReference type="Proteomes" id="UP000307657"/>
    </source>
</evidence>
<dbReference type="InterPro" id="IPR046219">
    <property type="entry name" value="DUF6252"/>
</dbReference>
<dbReference type="Pfam" id="PF19765">
    <property type="entry name" value="DUF6252"/>
    <property type="match status" value="1"/>
</dbReference>
<proteinExistence type="predicted"/>
<name>A0A4U0F0Q1_9FLAO</name>
<sequence length="163" mass="18042">MKRIVVSFLIVFLLLNCSDEIRFNSPALQASKQNELWRSNFFAADIDNGGFVIEGRFSGETIQLITTSDARGTFSLGLESDNVAIFKDVDGTIYSTKNAPDPSLGSYPTSGEIIVEDIDNDDPKNVYGTFWFYAYTADGLKVINFNKGVFYKVPLTGGLLQIQ</sequence>
<comment type="caution">
    <text evidence="1">The sequence shown here is derived from an EMBL/GenBank/DDBJ whole genome shotgun (WGS) entry which is preliminary data.</text>
</comment>
<protein>
    <submittedName>
        <fullName evidence="1">Uncharacterized protein</fullName>
    </submittedName>
</protein>
<accession>A0A4U0F0Q1</accession>
<keyword evidence="2" id="KW-1185">Reference proteome</keyword>
<dbReference type="AlphaFoldDB" id="A0A4U0F0Q1"/>
<evidence type="ECO:0000313" key="1">
    <source>
        <dbReference type="EMBL" id="TJY37946.1"/>
    </source>
</evidence>
<dbReference type="RefSeq" id="WP_136840287.1">
    <property type="nucleotide sequence ID" value="NZ_SUPL01000001.1"/>
</dbReference>
<dbReference type="Proteomes" id="UP000307657">
    <property type="component" value="Unassembled WGS sequence"/>
</dbReference>
<organism evidence="1 2">
    <name type="scientific">Pontimicrobium aquaticum</name>
    <dbReference type="NCBI Taxonomy" id="2565367"/>
    <lineage>
        <taxon>Bacteria</taxon>
        <taxon>Pseudomonadati</taxon>
        <taxon>Bacteroidota</taxon>
        <taxon>Flavobacteriia</taxon>
        <taxon>Flavobacteriales</taxon>
        <taxon>Flavobacteriaceae</taxon>
        <taxon>Pontimicrobium</taxon>
    </lineage>
</organism>